<dbReference type="Pfam" id="PF00795">
    <property type="entry name" value="CN_hydrolase"/>
    <property type="match status" value="1"/>
</dbReference>
<dbReference type="CDD" id="cd07564">
    <property type="entry name" value="nitrilases_CHs"/>
    <property type="match status" value="1"/>
</dbReference>
<dbReference type="GO" id="GO:0051410">
    <property type="term" value="P:detoxification of nitrogen compound"/>
    <property type="evidence" value="ECO:0007669"/>
    <property type="project" value="TreeGrafter"/>
</dbReference>
<evidence type="ECO:0000313" key="3">
    <source>
        <dbReference type="EMBL" id="QNN56560.1"/>
    </source>
</evidence>
<dbReference type="PROSITE" id="PS50263">
    <property type="entry name" value="CN_HYDROLASE"/>
    <property type="match status" value="1"/>
</dbReference>
<dbReference type="PROSITE" id="PS00921">
    <property type="entry name" value="NITRIL_CHT_2"/>
    <property type="match status" value="1"/>
</dbReference>
<evidence type="ECO:0000259" key="2">
    <source>
        <dbReference type="PROSITE" id="PS50263"/>
    </source>
</evidence>
<dbReference type="GO" id="GO:0018822">
    <property type="term" value="F:nitrile hydratase activity"/>
    <property type="evidence" value="ECO:0007669"/>
    <property type="project" value="TreeGrafter"/>
</dbReference>
<dbReference type="InterPro" id="IPR036526">
    <property type="entry name" value="C-N_Hydrolase_sf"/>
</dbReference>
<comment type="similarity">
    <text evidence="1">Belongs to the carbon-nitrogen hydrolase superfamily. Nitrilase family.</text>
</comment>
<organism evidence="3 4">
    <name type="scientific">Diaphorobacter ruginosibacter</name>
    <dbReference type="NCBI Taxonomy" id="1715720"/>
    <lineage>
        <taxon>Bacteria</taxon>
        <taxon>Pseudomonadati</taxon>
        <taxon>Pseudomonadota</taxon>
        <taxon>Betaproteobacteria</taxon>
        <taxon>Burkholderiales</taxon>
        <taxon>Comamonadaceae</taxon>
        <taxon>Diaphorobacter</taxon>
    </lineage>
</organism>
<dbReference type="SUPFAM" id="SSF56317">
    <property type="entry name" value="Carbon-nitrogen hydrolase"/>
    <property type="match status" value="1"/>
</dbReference>
<proteinExistence type="inferred from homology"/>
<dbReference type="GO" id="GO:0000257">
    <property type="term" value="F:nitrilase activity"/>
    <property type="evidence" value="ECO:0007669"/>
    <property type="project" value="TreeGrafter"/>
</dbReference>
<dbReference type="Gene3D" id="3.60.110.10">
    <property type="entry name" value="Carbon-nitrogen hydrolase"/>
    <property type="match status" value="1"/>
</dbReference>
<reference evidence="3 4" key="1">
    <citation type="submission" date="2020-08" db="EMBL/GenBank/DDBJ databases">
        <title>Genome sequence of Diaphorobacter ruginosibacter DSM 27467T.</title>
        <authorList>
            <person name="Hyun D.-W."/>
            <person name="Bae J.-W."/>
        </authorList>
    </citation>
    <scope>NUCLEOTIDE SEQUENCE [LARGE SCALE GENOMIC DNA]</scope>
    <source>
        <strain evidence="3 4">DSM 27467</strain>
    </source>
</reference>
<dbReference type="InterPro" id="IPR044149">
    <property type="entry name" value="Nitrilases_CHs"/>
</dbReference>
<accession>A0A7G9RLT5</accession>
<dbReference type="RefSeq" id="WP_187596826.1">
    <property type="nucleotide sequence ID" value="NZ_CP060714.1"/>
</dbReference>
<name>A0A7G9RLT5_9BURK</name>
<evidence type="ECO:0000313" key="4">
    <source>
        <dbReference type="Proteomes" id="UP000515811"/>
    </source>
</evidence>
<sequence length="316" mass="34212">MTTARKPFKAAVIQAQSIPTDSIECALKAASLIRQAASNGAKVQVFPEAFLGGYPKGNSFGSPIGLRKPTGRDAYASYYQQAISLDGDEIEIIKEAVADTGAVVVIGCIERDGGTLYCTALYFSGEQGLVGKHRKLMPTAGERLIWGFGDGSTMQAVDTPYGRVGAVICWENYMPMLRMHMYSQGVSIYCAPTADDRDTWLPTMRHIALEGRCFVLTACQFLRREAYPKDFECSLGDDPQTVLLRGGSAIIDPTGAVLAGPDYEAETILYADIDPVMVPRGKFDFDASGHYSRPDIFQLKVDVGAKKAVSTFGGDE</sequence>
<dbReference type="InterPro" id="IPR000132">
    <property type="entry name" value="Nitrilase/CN_hydratase_CS"/>
</dbReference>
<feature type="domain" description="CN hydrolase" evidence="2">
    <location>
        <begin position="8"/>
        <end position="275"/>
    </location>
</feature>
<evidence type="ECO:0000256" key="1">
    <source>
        <dbReference type="ARBA" id="ARBA00008129"/>
    </source>
</evidence>
<keyword evidence="4" id="KW-1185">Reference proteome</keyword>
<dbReference type="PANTHER" id="PTHR46044:SF1">
    <property type="entry name" value="CN HYDROLASE DOMAIN-CONTAINING PROTEIN"/>
    <property type="match status" value="1"/>
</dbReference>
<keyword evidence="3" id="KW-0378">Hydrolase</keyword>
<gene>
    <name evidence="3" type="ORF">H9K76_18815</name>
</gene>
<dbReference type="InterPro" id="IPR003010">
    <property type="entry name" value="C-N_Hydrolase"/>
</dbReference>
<dbReference type="PANTHER" id="PTHR46044">
    <property type="entry name" value="NITRILASE"/>
    <property type="match status" value="1"/>
</dbReference>
<dbReference type="AlphaFoldDB" id="A0A7G9RLT5"/>
<dbReference type="KEGG" id="drg:H9K76_18815"/>
<protein>
    <submittedName>
        <fullName evidence="3">Carbon-nitrogen hydrolase family protein</fullName>
    </submittedName>
</protein>
<dbReference type="EMBL" id="CP060714">
    <property type="protein sequence ID" value="QNN56560.1"/>
    <property type="molecule type" value="Genomic_DNA"/>
</dbReference>
<dbReference type="Proteomes" id="UP000515811">
    <property type="component" value="Chromosome"/>
</dbReference>